<dbReference type="STRING" id="1798351.A2930_02580"/>
<organism evidence="1 2">
    <name type="scientific">Candidatus Giovannonibacteria bacterium RIFCSPLOWO2_01_FULL_45_34</name>
    <dbReference type="NCBI Taxonomy" id="1798351"/>
    <lineage>
        <taxon>Bacteria</taxon>
        <taxon>Candidatus Giovannoniibacteriota</taxon>
    </lineage>
</organism>
<protein>
    <recommendedName>
        <fullName evidence="3">Alpha-glucan phosphorylase</fullName>
    </recommendedName>
</protein>
<dbReference type="GO" id="GO:0005975">
    <property type="term" value="P:carbohydrate metabolic process"/>
    <property type="evidence" value="ECO:0007669"/>
    <property type="project" value="InterPro"/>
</dbReference>
<dbReference type="AlphaFoldDB" id="A0A1F5WZ72"/>
<evidence type="ECO:0000313" key="1">
    <source>
        <dbReference type="EMBL" id="OGF80946.1"/>
    </source>
</evidence>
<dbReference type="Gene3D" id="3.40.50.2000">
    <property type="entry name" value="Glycogen Phosphorylase B"/>
    <property type="match status" value="3"/>
</dbReference>
<dbReference type="EMBL" id="MFID01000022">
    <property type="protein sequence ID" value="OGF80946.1"/>
    <property type="molecule type" value="Genomic_DNA"/>
</dbReference>
<sequence length="562" mass="63481">MKDNGNGVVAYFTPEIALDQNLPIYSGGLGVIAASLAKSFREMDIPAIVVSILAREGYYDQYVEEIRNGTGEVVDYKMGIRYKRWEREEEFLEDTCVIVPINLSSSLNVIKVWKVKDMFNSVPVYLLDTDIPPNNHMARLNTRHLYGGTMHGGVNWDDLERRRLAQYYILGKGGVKALRRLNINVTKYHLNESHSYFAAQEILSGALKSGMSWTDAVIHTKSKVCFTTHTPAASGHGHQVFPFDEVVRMANINGKGLSTNQLLMLGGDSLGKFNMTMACFHLAGIANTVSKKHFVGTKNMWGFLEGAAPIINITNAVNHRHLQYEDFRNAQTPQQKAEAKLKYKRLLIEKYAPGWNESVFTLGWGRRGQAYKRMKLIIHGDNYRWLSNLMKENKIQVIMGGKPHPDDQERIKDWEELYKLSKSPDFPKLVVVPGYELDMMKEWSAGVDSWLNTPRSSCEASGTSGMKGNGAINCSTPDGWEWEANQENYFPFGSDSPIDLGTHDTHDAQDLQRAANDMLTIFYHSRGEWNQKVLASDREVETDFDSNPRAVEYAAKLYGLKV</sequence>
<dbReference type="SUPFAM" id="SSF53756">
    <property type="entry name" value="UDP-Glycosyltransferase/glycogen phosphorylase"/>
    <property type="match status" value="1"/>
</dbReference>
<reference evidence="1 2" key="1">
    <citation type="journal article" date="2016" name="Nat. Commun.">
        <title>Thousands of microbial genomes shed light on interconnected biogeochemical processes in an aquifer system.</title>
        <authorList>
            <person name="Anantharaman K."/>
            <person name="Brown C.T."/>
            <person name="Hug L.A."/>
            <person name="Sharon I."/>
            <person name="Castelle C.J."/>
            <person name="Probst A.J."/>
            <person name="Thomas B.C."/>
            <person name="Singh A."/>
            <person name="Wilkins M.J."/>
            <person name="Karaoz U."/>
            <person name="Brodie E.L."/>
            <person name="Williams K.H."/>
            <person name="Hubbard S.S."/>
            <person name="Banfield J.F."/>
        </authorList>
    </citation>
    <scope>NUCLEOTIDE SEQUENCE [LARGE SCALE GENOMIC DNA]</scope>
</reference>
<dbReference type="NCBIfam" id="TIGR02094">
    <property type="entry name" value="more_P_ylases"/>
    <property type="match status" value="1"/>
</dbReference>
<dbReference type="PANTHER" id="PTHR42655:SF1">
    <property type="entry name" value="GLYCOGEN PHOSPHORYLASE"/>
    <property type="match status" value="1"/>
</dbReference>
<accession>A0A1F5WZ72</accession>
<dbReference type="InterPro" id="IPR052182">
    <property type="entry name" value="Glycogen/Maltodextrin_Phosph"/>
</dbReference>
<dbReference type="Proteomes" id="UP000178114">
    <property type="component" value="Unassembled WGS sequence"/>
</dbReference>
<comment type="caution">
    <text evidence="1">The sequence shown here is derived from an EMBL/GenBank/DDBJ whole genome shotgun (WGS) entry which is preliminary data.</text>
</comment>
<evidence type="ECO:0008006" key="3">
    <source>
        <dbReference type="Google" id="ProtNLM"/>
    </source>
</evidence>
<dbReference type="PANTHER" id="PTHR42655">
    <property type="entry name" value="GLYCOGEN PHOSPHORYLASE"/>
    <property type="match status" value="1"/>
</dbReference>
<dbReference type="GO" id="GO:0030170">
    <property type="term" value="F:pyridoxal phosphate binding"/>
    <property type="evidence" value="ECO:0007669"/>
    <property type="project" value="InterPro"/>
</dbReference>
<dbReference type="GO" id="GO:0004645">
    <property type="term" value="F:1,4-alpha-oligoglucan phosphorylase activity"/>
    <property type="evidence" value="ECO:0007669"/>
    <property type="project" value="InterPro"/>
</dbReference>
<dbReference type="InterPro" id="IPR011834">
    <property type="entry name" value="Agluc_phsphrylas"/>
</dbReference>
<proteinExistence type="predicted"/>
<name>A0A1F5WZ72_9BACT</name>
<evidence type="ECO:0000313" key="2">
    <source>
        <dbReference type="Proteomes" id="UP000178114"/>
    </source>
</evidence>
<gene>
    <name evidence="1" type="ORF">A2930_02580</name>
</gene>